<reference evidence="1" key="1">
    <citation type="submission" date="2021-02" db="EMBL/GenBank/DDBJ databases">
        <authorList>
            <consortium name="DOE Joint Genome Institute"/>
            <person name="Ahrendt S."/>
            <person name="Looney B.P."/>
            <person name="Miyauchi S."/>
            <person name="Morin E."/>
            <person name="Drula E."/>
            <person name="Courty P.E."/>
            <person name="Chicoki N."/>
            <person name="Fauchery L."/>
            <person name="Kohler A."/>
            <person name="Kuo A."/>
            <person name="Labutti K."/>
            <person name="Pangilinan J."/>
            <person name="Lipzen A."/>
            <person name="Riley R."/>
            <person name="Andreopoulos W."/>
            <person name="He G."/>
            <person name="Johnson J."/>
            <person name="Barry K.W."/>
            <person name="Grigoriev I.V."/>
            <person name="Nagy L."/>
            <person name="Hibbett D."/>
            <person name="Henrissat B."/>
            <person name="Matheny P.B."/>
            <person name="Labbe J."/>
            <person name="Martin F."/>
        </authorList>
    </citation>
    <scope>NUCLEOTIDE SEQUENCE</scope>
    <source>
        <strain evidence="1">FP105234-sp</strain>
    </source>
</reference>
<evidence type="ECO:0000313" key="1">
    <source>
        <dbReference type="EMBL" id="KAI0048587.1"/>
    </source>
</evidence>
<accession>A0ACB8RXF1</accession>
<reference evidence="1" key="2">
    <citation type="journal article" date="2022" name="New Phytol.">
        <title>Evolutionary transition to the ectomycorrhizal habit in the genomes of a hyperdiverse lineage of mushroom-forming fungi.</title>
        <authorList>
            <person name="Looney B."/>
            <person name="Miyauchi S."/>
            <person name="Morin E."/>
            <person name="Drula E."/>
            <person name="Courty P.E."/>
            <person name="Kohler A."/>
            <person name="Kuo A."/>
            <person name="LaButti K."/>
            <person name="Pangilinan J."/>
            <person name="Lipzen A."/>
            <person name="Riley R."/>
            <person name="Andreopoulos W."/>
            <person name="He G."/>
            <person name="Johnson J."/>
            <person name="Nolan M."/>
            <person name="Tritt A."/>
            <person name="Barry K.W."/>
            <person name="Grigoriev I.V."/>
            <person name="Nagy L.G."/>
            <person name="Hibbett D."/>
            <person name="Henrissat B."/>
            <person name="Matheny P.B."/>
            <person name="Labbe J."/>
            <person name="Martin F.M."/>
        </authorList>
    </citation>
    <scope>NUCLEOTIDE SEQUENCE</scope>
    <source>
        <strain evidence="1">FP105234-sp</strain>
    </source>
</reference>
<keyword evidence="2" id="KW-1185">Reference proteome</keyword>
<organism evidence="1 2">
    <name type="scientific">Auriscalpium vulgare</name>
    <dbReference type="NCBI Taxonomy" id="40419"/>
    <lineage>
        <taxon>Eukaryota</taxon>
        <taxon>Fungi</taxon>
        <taxon>Dikarya</taxon>
        <taxon>Basidiomycota</taxon>
        <taxon>Agaricomycotina</taxon>
        <taxon>Agaricomycetes</taxon>
        <taxon>Russulales</taxon>
        <taxon>Auriscalpiaceae</taxon>
        <taxon>Auriscalpium</taxon>
    </lineage>
</organism>
<comment type="caution">
    <text evidence="1">The sequence shown here is derived from an EMBL/GenBank/DDBJ whole genome shotgun (WGS) entry which is preliminary data.</text>
</comment>
<name>A0ACB8RXF1_9AGAM</name>
<protein>
    <submittedName>
        <fullName evidence="1">IkappaB kinase complex, IKAP component</fullName>
    </submittedName>
</protein>
<sequence>MRNLALSSILQKGCSTAKISATAIDPDEGWLWIASERLNADADLEIEIFRQKSAENEALVDDDLPAASFAMFTSPTSHQFPDPVSQIASLHVVAEERSLVVITRGGDLATLTLDDEGAAFDVVGSVEDGILAAAWSPDESVLVLVTGHGKMILMTPTFDVLHEAPLHSEDFGEDAPINVGWGSKQTQFHGSLGKAAAQATPSSSLASIGPSPDDDTIPRISWRGDAALFVVSALTHIPASSSDALRHRTLRIYSREGVLQSTSEPIAALEHVLAWRPSGNLIAGTQRFGSFKGAGQGKEGRHDVVFFERNGLRHGEFGLRRNAADVGDEHVARRWGYKVKELSWSSDSNVLAVWIEEDERDIVQLWTTGNYHWYLKQEIIAPAPGLEPGRFTTIRWHPEKVLELILTTKTNVIYRNYRWDTYVAMIKAPHDTGTVAVVDGSSLLLTPFRTQNVPPPMSSFQLSLPSKPFILGPKQLSLVYASFSPSSDALAALWEPGYVEIWALHTRIGPGRGPVMAPSKMWSGVVEQQQQQNDTSARQEFREVAFWTSSADGAVELIAVLGYAAGASDVLRLIAARENPEVQSTALSLDGIGWRLAVSDGPVALHRSGMVYEVNITEKSLAQVANLGNECDLVRRISLSSSSAVFIGLAASGTLTSASSQTSHIRVLARNVNSFTISDDLLIYTTTAHEAHFVSISTLATTAHDAEVTGERRRVERGSRIVTAVSSASSLVLQMPRGNLETINPRSMVMKVVRDDIDAQNYRKAFLACRKHRIDLNVLFDHDPTAFKANLPSFVDQIEDVDYINLFLTNVGSGSQSQEVISELCDGLRTELERRDLKKYVNSILTAYVVKRPSDLEAGLQLLLRLRENEPSIVEDAVKYIIFLVDAETLFNVALGMYDFQLVLMIAQHAQKDPREYLPFLRELRALETHYQRFRIDDHLRRHQSALRNLSQAGSDRFDEAMDYVEKHQLYESALSIWSETDSYKTVLSLYGDWLFDRREFKQAAIVFADADRPEKTMVAYEKALQWRELFDLASQQNMEEEDIVSTGYRVAEDLSTKQRYSEASQVLLDYAKDVREAVIALVHGNSFSEARRITSLHKHPELVEEIIHPGTIEARGQISEDLREIHEQLQKQVERLRELRVKKVEEPEAFYGAEDTALHNVDVMTDASQFTAFTRYTVAPTATSRSSSKRTSRSKRKAERKVGSGRKGTVDEEEYLLKSLTKLVARFTTAQDETSNLVPHLLQFTALHRDEARELQTELSDLQSEITHALDEVWPSAPEEVEGQEPVDSWAARMAEKEKDREKAVRDIVKPDLRASETWRTRLLDIAKKV</sequence>
<dbReference type="Proteomes" id="UP000814033">
    <property type="component" value="Unassembled WGS sequence"/>
</dbReference>
<keyword evidence="1" id="KW-0808">Transferase</keyword>
<proteinExistence type="predicted"/>
<evidence type="ECO:0000313" key="2">
    <source>
        <dbReference type="Proteomes" id="UP000814033"/>
    </source>
</evidence>
<gene>
    <name evidence="1" type="ORF">FA95DRAFT_1605093</name>
</gene>
<dbReference type="EMBL" id="MU275884">
    <property type="protein sequence ID" value="KAI0048587.1"/>
    <property type="molecule type" value="Genomic_DNA"/>
</dbReference>
<keyword evidence="1" id="KW-0418">Kinase</keyword>